<sequence>MLPEGKLKSLREQMSLAIVAAQAPIKRLTDTCCSSIDGALNPQVLQALQAELASTRLTTSNIWLQAGLELKLALEALQQLQIHTNEFLSGHGSTASMPSQMPGEGTGRSSRAVATLAKDVAEAKGCLDRFERRLSATGREVSPDGIQPLRRFVSECDARLVDARHDDELFQILRAPPWGRKKRLFAGITEAAWQKLQAAADQATDSARQRLQEQLQEAHSLMQLADQLREAIKGDSETVLETLLRAAEKLDISGLDTAKSRCEQLRSMRSDLQRSFTAAVAELDVAAFETLEARCGQLPAEEVQKFRQDLYLSLAE</sequence>
<keyword evidence="2" id="KW-1185">Reference proteome</keyword>
<dbReference type="AlphaFoldDB" id="A0A812T113"/>
<gene>
    <name evidence="1" type="primary">REXO2</name>
    <name evidence="1" type="ORF">SNEC2469_LOCUS14251</name>
</gene>
<reference evidence="1" key="1">
    <citation type="submission" date="2021-02" db="EMBL/GenBank/DDBJ databases">
        <authorList>
            <person name="Dougan E. K."/>
            <person name="Rhodes N."/>
            <person name="Thang M."/>
            <person name="Chan C."/>
        </authorList>
    </citation>
    <scope>NUCLEOTIDE SEQUENCE</scope>
</reference>
<comment type="caution">
    <text evidence="1">The sequence shown here is derived from an EMBL/GenBank/DDBJ whole genome shotgun (WGS) entry which is preliminary data.</text>
</comment>
<name>A0A812T113_9DINO</name>
<dbReference type="EMBL" id="CAJNJA010022837">
    <property type="protein sequence ID" value="CAE7500637.1"/>
    <property type="molecule type" value="Genomic_DNA"/>
</dbReference>
<protein>
    <submittedName>
        <fullName evidence="1">REXO2 protein</fullName>
    </submittedName>
</protein>
<dbReference type="OrthoDB" id="270189at2759"/>
<proteinExistence type="predicted"/>
<accession>A0A812T113</accession>
<organism evidence="1 2">
    <name type="scientific">Symbiodinium necroappetens</name>
    <dbReference type="NCBI Taxonomy" id="1628268"/>
    <lineage>
        <taxon>Eukaryota</taxon>
        <taxon>Sar</taxon>
        <taxon>Alveolata</taxon>
        <taxon>Dinophyceae</taxon>
        <taxon>Suessiales</taxon>
        <taxon>Symbiodiniaceae</taxon>
        <taxon>Symbiodinium</taxon>
    </lineage>
</organism>
<evidence type="ECO:0000313" key="2">
    <source>
        <dbReference type="Proteomes" id="UP000601435"/>
    </source>
</evidence>
<dbReference type="Proteomes" id="UP000601435">
    <property type="component" value="Unassembled WGS sequence"/>
</dbReference>
<evidence type="ECO:0000313" key="1">
    <source>
        <dbReference type="EMBL" id="CAE7500637.1"/>
    </source>
</evidence>
<feature type="non-terminal residue" evidence="1">
    <location>
        <position position="1"/>
    </location>
</feature>